<dbReference type="EMBL" id="DXHU01000005">
    <property type="protein sequence ID" value="HIV98406.1"/>
    <property type="molecule type" value="Genomic_DNA"/>
</dbReference>
<evidence type="ECO:0000313" key="1">
    <source>
        <dbReference type="EMBL" id="HIV98406.1"/>
    </source>
</evidence>
<gene>
    <name evidence="1" type="ORF">IAB12_01330</name>
</gene>
<reference evidence="1" key="1">
    <citation type="journal article" date="2021" name="PeerJ">
        <title>Extensive microbial diversity within the chicken gut microbiome revealed by metagenomics and culture.</title>
        <authorList>
            <person name="Gilroy R."/>
            <person name="Ravi A."/>
            <person name="Getino M."/>
            <person name="Pursley I."/>
            <person name="Horton D.L."/>
            <person name="Alikhan N.F."/>
            <person name="Baker D."/>
            <person name="Gharbi K."/>
            <person name="Hall N."/>
            <person name="Watson M."/>
            <person name="Adriaenssens E.M."/>
            <person name="Foster-Nyarko E."/>
            <person name="Jarju S."/>
            <person name="Secka A."/>
            <person name="Antonio M."/>
            <person name="Oren A."/>
            <person name="Chaudhuri R.R."/>
            <person name="La Ragione R."/>
            <person name="Hildebrand F."/>
            <person name="Pallen M.J."/>
        </authorList>
    </citation>
    <scope>NUCLEOTIDE SEQUENCE</scope>
    <source>
        <strain evidence="1">Gambia11-129</strain>
    </source>
</reference>
<proteinExistence type="predicted"/>
<protein>
    <submittedName>
        <fullName evidence="1">Uncharacterized protein</fullName>
    </submittedName>
</protein>
<comment type="caution">
    <text evidence="1">The sequence shown here is derived from an EMBL/GenBank/DDBJ whole genome shotgun (WGS) entry which is preliminary data.</text>
</comment>
<reference evidence="1" key="2">
    <citation type="submission" date="2021-04" db="EMBL/GenBank/DDBJ databases">
        <authorList>
            <person name="Gilroy R."/>
        </authorList>
    </citation>
    <scope>NUCLEOTIDE SEQUENCE</scope>
    <source>
        <strain evidence="1">Gambia11-129</strain>
    </source>
</reference>
<dbReference type="AlphaFoldDB" id="A0A9D1PRL8"/>
<accession>A0A9D1PRL8</accession>
<dbReference type="Proteomes" id="UP000823936">
    <property type="component" value="Unassembled WGS sequence"/>
</dbReference>
<evidence type="ECO:0000313" key="2">
    <source>
        <dbReference type="Proteomes" id="UP000823936"/>
    </source>
</evidence>
<organism evidence="1 2">
    <name type="scientific">Candidatus Ornithospirochaeta avicola</name>
    <dbReference type="NCBI Taxonomy" id="2840896"/>
    <lineage>
        <taxon>Bacteria</taxon>
        <taxon>Pseudomonadati</taxon>
        <taxon>Spirochaetota</taxon>
        <taxon>Spirochaetia</taxon>
        <taxon>Spirochaetales</taxon>
        <taxon>Spirochaetaceae</taxon>
        <taxon>Spirochaetaceae incertae sedis</taxon>
        <taxon>Candidatus Ornithospirochaeta</taxon>
    </lineage>
</organism>
<name>A0A9D1PRL8_9SPIO</name>
<sequence>MAIDWNATANMFGSIFGGLTGAYESYKNYELQKDNLEWQKYVQNQNWERADTAVQRRAADLQAAGLSKTLAAGSGAETGDVVSTSAPQSSIVDQLLKGMSLMKAMREADNVAAQTAQMEANTKYLQQQYATSQSQEALNYANAAMMDQRTEYYGVSTEYTRELVEQAEKRTEQILKDMEYTDEQIATQKEKYREAVANADMAELKSTRYSEILEAEIAAQKLDNDEKEMENAYMAGTGQHMGSSNSIAGVISGYVRRIVQGLGSTLDGTIGRFGKNVVEGMMDWMR</sequence>